<reference evidence="1 2" key="1">
    <citation type="journal article" date="2019" name="Commun. Biol.">
        <title>The bagworm genome reveals a unique fibroin gene that provides high tensile strength.</title>
        <authorList>
            <person name="Kono N."/>
            <person name="Nakamura H."/>
            <person name="Ohtoshi R."/>
            <person name="Tomita M."/>
            <person name="Numata K."/>
            <person name="Arakawa K."/>
        </authorList>
    </citation>
    <scope>NUCLEOTIDE SEQUENCE [LARGE SCALE GENOMIC DNA]</scope>
</reference>
<proteinExistence type="predicted"/>
<evidence type="ECO:0000313" key="1">
    <source>
        <dbReference type="EMBL" id="GBP43406.1"/>
    </source>
</evidence>
<comment type="caution">
    <text evidence="1">The sequence shown here is derived from an EMBL/GenBank/DDBJ whole genome shotgun (WGS) entry which is preliminary data.</text>
</comment>
<evidence type="ECO:0000313" key="2">
    <source>
        <dbReference type="Proteomes" id="UP000299102"/>
    </source>
</evidence>
<keyword evidence="2" id="KW-1185">Reference proteome</keyword>
<sequence>MGLRAGSGVCAQITVALRFRATRFRVNRRRCRLSGFPVVTRVRNYCGFGARRRIMPVPHVCRRLENVRPTTGGARKRD</sequence>
<name>A0A4C1VVZ5_EUMVA</name>
<dbReference type="Proteomes" id="UP000299102">
    <property type="component" value="Unassembled WGS sequence"/>
</dbReference>
<dbReference type="EMBL" id="BGZK01000435">
    <property type="protein sequence ID" value="GBP43406.1"/>
    <property type="molecule type" value="Genomic_DNA"/>
</dbReference>
<dbReference type="AlphaFoldDB" id="A0A4C1VVZ5"/>
<protein>
    <submittedName>
        <fullName evidence="1">Uncharacterized protein</fullName>
    </submittedName>
</protein>
<organism evidence="1 2">
    <name type="scientific">Eumeta variegata</name>
    <name type="common">Bagworm moth</name>
    <name type="synonym">Eumeta japonica</name>
    <dbReference type="NCBI Taxonomy" id="151549"/>
    <lineage>
        <taxon>Eukaryota</taxon>
        <taxon>Metazoa</taxon>
        <taxon>Ecdysozoa</taxon>
        <taxon>Arthropoda</taxon>
        <taxon>Hexapoda</taxon>
        <taxon>Insecta</taxon>
        <taxon>Pterygota</taxon>
        <taxon>Neoptera</taxon>
        <taxon>Endopterygota</taxon>
        <taxon>Lepidoptera</taxon>
        <taxon>Glossata</taxon>
        <taxon>Ditrysia</taxon>
        <taxon>Tineoidea</taxon>
        <taxon>Psychidae</taxon>
        <taxon>Oiketicinae</taxon>
        <taxon>Eumeta</taxon>
    </lineage>
</organism>
<gene>
    <name evidence="1" type="ORF">EVAR_33934_1</name>
</gene>
<accession>A0A4C1VVZ5</accession>